<feature type="region of interest" description="Disordered" evidence="4">
    <location>
        <begin position="300"/>
        <end position="328"/>
    </location>
</feature>
<comment type="caution">
    <text evidence="5">The sequence shown here is derived from an EMBL/GenBank/DDBJ whole genome shotgun (WGS) entry which is preliminary data.</text>
</comment>
<dbReference type="GO" id="GO:0000976">
    <property type="term" value="F:transcription cis-regulatory region binding"/>
    <property type="evidence" value="ECO:0007669"/>
    <property type="project" value="TreeGrafter"/>
</dbReference>
<evidence type="ECO:0000256" key="4">
    <source>
        <dbReference type="SAM" id="MobiDB-lite"/>
    </source>
</evidence>
<dbReference type="Gene3D" id="1.25.40.20">
    <property type="entry name" value="Ankyrin repeat-containing domain"/>
    <property type="match status" value="2"/>
</dbReference>
<dbReference type="SUPFAM" id="SSF48403">
    <property type="entry name" value="Ankyrin repeat"/>
    <property type="match status" value="1"/>
</dbReference>
<dbReference type="PANTHER" id="PTHR24193:SF121">
    <property type="entry name" value="ADA2A-CONTAINING COMPLEX COMPONENT 3, ISOFORM D"/>
    <property type="match status" value="1"/>
</dbReference>
<dbReference type="InterPro" id="IPR036770">
    <property type="entry name" value="Ankyrin_rpt-contain_sf"/>
</dbReference>
<dbReference type="PROSITE" id="PS50088">
    <property type="entry name" value="ANK_REPEAT"/>
    <property type="match status" value="2"/>
</dbReference>
<dbReference type="Proteomes" id="UP000309174">
    <property type="component" value="Unassembled WGS sequence"/>
</dbReference>
<gene>
    <name evidence="5" type="ORF">ETD83_22530</name>
</gene>
<feature type="compositionally biased region" description="Polar residues" evidence="4">
    <location>
        <begin position="306"/>
        <end position="321"/>
    </location>
</feature>
<name>A0A5C4J874_9ACTN</name>
<organism evidence="5 6">
    <name type="scientific">Actinomadura soli</name>
    <dbReference type="NCBI Taxonomy" id="2508997"/>
    <lineage>
        <taxon>Bacteria</taxon>
        <taxon>Bacillati</taxon>
        <taxon>Actinomycetota</taxon>
        <taxon>Actinomycetes</taxon>
        <taxon>Streptosporangiales</taxon>
        <taxon>Thermomonosporaceae</taxon>
        <taxon>Actinomadura</taxon>
    </lineage>
</organism>
<accession>A0A5C4J874</accession>
<evidence type="ECO:0000313" key="5">
    <source>
        <dbReference type="EMBL" id="TMQ95307.1"/>
    </source>
</evidence>
<evidence type="ECO:0000256" key="3">
    <source>
        <dbReference type="PROSITE-ProRule" id="PRU00023"/>
    </source>
</evidence>
<dbReference type="AlphaFoldDB" id="A0A5C4J874"/>
<feature type="repeat" description="ANK" evidence="3">
    <location>
        <begin position="275"/>
        <end position="307"/>
    </location>
</feature>
<dbReference type="InterPro" id="IPR002110">
    <property type="entry name" value="Ankyrin_rpt"/>
</dbReference>
<dbReference type="PANTHER" id="PTHR24193">
    <property type="entry name" value="ANKYRIN REPEAT PROTEIN"/>
    <property type="match status" value="1"/>
</dbReference>
<dbReference type="InterPro" id="IPR050663">
    <property type="entry name" value="Ankyrin-SOCS_Box"/>
</dbReference>
<evidence type="ECO:0000256" key="1">
    <source>
        <dbReference type="ARBA" id="ARBA00022737"/>
    </source>
</evidence>
<dbReference type="EMBL" id="VCKW01000119">
    <property type="protein sequence ID" value="TMQ95307.1"/>
    <property type="molecule type" value="Genomic_DNA"/>
</dbReference>
<keyword evidence="2 3" id="KW-0040">ANK repeat</keyword>
<dbReference type="PROSITE" id="PS50297">
    <property type="entry name" value="ANK_REP_REGION"/>
    <property type="match status" value="2"/>
</dbReference>
<reference evidence="5 6" key="1">
    <citation type="submission" date="2019-05" db="EMBL/GenBank/DDBJ databases">
        <title>Draft genome sequence of Actinomadura sp. 14C53.</title>
        <authorList>
            <person name="Saricaoglu S."/>
            <person name="Isik K."/>
        </authorList>
    </citation>
    <scope>NUCLEOTIDE SEQUENCE [LARGE SCALE GENOMIC DNA]</scope>
    <source>
        <strain evidence="5 6">14C53</strain>
    </source>
</reference>
<dbReference type="GO" id="GO:0045944">
    <property type="term" value="P:positive regulation of transcription by RNA polymerase II"/>
    <property type="evidence" value="ECO:0007669"/>
    <property type="project" value="TreeGrafter"/>
</dbReference>
<keyword evidence="1" id="KW-0677">Repeat</keyword>
<keyword evidence="6" id="KW-1185">Reference proteome</keyword>
<dbReference type="RefSeq" id="WP_138647133.1">
    <property type="nucleotide sequence ID" value="NZ_VCKW01000119.1"/>
</dbReference>
<sequence>MTDLPAQPNLDQLRHQAKDLLHAAQRGDPDAITRIGSVADRITLSAAQLTIAREYGFASWPKLKLEVERREIFNSRDISRLARLLAAHPDLATTKMQHWCDHLNGADPLGYMAMLRFDHDRLGLPADLPGTGTIARALIEAGAPVDGHPGDKETPLITAASYGDAEVAQMLIEAGADIEAISAPDSGGVPSGTALRHAAVFGMTAVVDVLVAAGARIDSLEMAATAGDITGWPLHRFPTQSHIRALVFAAHHQRLDVIDQLIDAGTPVNEPDAEWQRLPLHVAAGNGRPASVRRLLAHGADPNLRDPNQNRTPLEQCQQGNRHLDDPSHQEVAAILGPLTLDPGTSARERSSS</sequence>
<dbReference type="SMART" id="SM00248">
    <property type="entry name" value="ANK"/>
    <property type="match status" value="4"/>
</dbReference>
<evidence type="ECO:0000313" key="6">
    <source>
        <dbReference type="Proteomes" id="UP000309174"/>
    </source>
</evidence>
<evidence type="ECO:0000256" key="2">
    <source>
        <dbReference type="ARBA" id="ARBA00023043"/>
    </source>
</evidence>
<protein>
    <submittedName>
        <fullName evidence="5">Uncharacterized protein</fullName>
    </submittedName>
</protein>
<feature type="repeat" description="ANK" evidence="3">
    <location>
        <begin position="151"/>
        <end position="183"/>
    </location>
</feature>
<proteinExistence type="predicted"/>
<dbReference type="OrthoDB" id="3783022at2"/>
<dbReference type="Pfam" id="PF12796">
    <property type="entry name" value="Ank_2"/>
    <property type="match status" value="2"/>
</dbReference>